<feature type="transmembrane region" description="Helical" evidence="9">
    <location>
        <begin position="230"/>
        <end position="250"/>
    </location>
</feature>
<evidence type="ECO:0000313" key="10">
    <source>
        <dbReference type="EMBL" id="MBL0385412.1"/>
    </source>
</evidence>
<feature type="transmembrane region" description="Helical" evidence="9">
    <location>
        <begin position="21"/>
        <end position="40"/>
    </location>
</feature>
<comment type="caution">
    <text evidence="10">The sequence shown here is derived from an EMBL/GenBank/DDBJ whole genome shotgun (WGS) entry which is preliminary data.</text>
</comment>
<keyword evidence="6 9" id="KW-1133">Transmembrane helix</keyword>
<evidence type="ECO:0000256" key="7">
    <source>
        <dbReference type="ARBA" id="ARBA00023136"/>
    </source>
</evidence>
<evidence type="ECO:0000256" key="1">
    <source>
        <dbReference type="ARBA" id="ARBA00004141"/>
    </source>
</evidence>
<gene>
    <name evidence="10" type="ORF">JJB07_02020</name>
</gene>
<name>A0ABS1J557_9BACL</name>
<evidence type="ECO:0000313" key="11">
    <source>
        <dbReference type="Proteomes" id="UP000602284"/>
    </source>
</evidence>
<dbReference type="Proteomes" id="UP000602284">
    <property type="component" value="Unassembled WGS sequence"/>
</dbReference>
<evidence type="ECO:0000256" key="2">
    <source>
        <dbReference type="ARBA" id="ARBA00007998"/>
    </source>
</evidence>
<keyword evidence="5 9" id="KW-0812">Transmembrane</keyword>
<dbReference type="RefSeq" id="WP_201630684.1">
    <property type="nucleotide sequence ID" value="NZ_JAEQNB010000001.1"/>
</dbReference>
<feature type="transmembrane region" description="Helical" evidence="9">
    <location>
        <begin position="124"/>
        <end position="144"/>
    </location>
</feature>
<dbReference type="InterPro" id="IPR004761">
    <property type="entry name" value="Spore_GerAB"/>
</dbReference>
<dbReference type="EMBL" id="JAEQNB010000001">
    <property type="protein sequence ID" value="MBL0385412.1"/>
    <property type="molecule type" value="Genomic_DNA"/>
</dbReference>
<dbReference type="Pfam" id="PF03845">
    <property type="entry name" value="Spore_permease"/>
    <property type="match status" value="1"/>
</dbReference>
<feature type="transmembrane region" description="Helical" evidence="9">
    <location>
        <begin position="93"/>
        <end position="118"/>
    </location>
</feature>
<evidence type="ECO:0000256" key="3">
    <source>
        <dbReference type="ARBA" id="ARBA00022448"/>
    </source>
</evidence>
<feature type="transmembrane region" description="Helical" evidence="9">
    <location>
        <begin position="316"/>
        <end position="336"/>
    </location>
</feature>
<feature type="transmembrane region" description="Helical" evidence="9">
    <location>
        <begin position="282"/>
        <end position="304"/>
    </location>
</feature>
<sequence length="389" mass="43727">MTQSSSSGSKPDEHKLRSLGFTEIIFLVQATQVGIGLFNLPRIVVEEAGHSGWISILMTGALVQLALWFIVLLTRRFPEHDLYGILNLVYGKWIGRFLGAIFALYCVAVASLVGRAYIEVVQQWMFPTTSTNMFYLLLLLPCFYAATAGARILGRFGIFVFFATIWMVFLLIAPAREITVDYYFPIYDSTLWELIRASWKVSASAIGFEVLMVYHTFAKDKKTILKASSYGIWITTFIYLVVTVISIGFYSPAQIAKILSPTLQMYQIVELPMIERIEHIGISTWLFLVVNTCSTYLWAAGRYVYSFGKWDEPKSVLVFLPLTFVIGIWGKDVYFLTKFETLVSTIGGIVAGVLPLLVLLSAILFRKRGSTAPPPSDDEEEEPEEVNAS</sequence>
<accession>A0ABS1J557</accession>
<dbReference type="PANTHER" id="PTHR34975">
    <property type="entry name" value="SPORE GERMINATION PROTEIN A2"/>
    <property type="match status" value="1"/>
</dbReference>
<keyword evidence="3" id="KW-0813">Transport</keyword>
<evidence type="ECO:0000256" key="5">
    <source>
        <dbReference type="ARBA" id="ARBA00022692"/>
    </source>
</evidence>
<comment type="similarity">
    <text evidence="2">Belongs to the amino acid-polyamine-organocation (APC) superfamily. Spore germination protein (SGP) (TC 2.A.3.9) family.</text>
</comment>
<dbReference type="PANTHER" id="PTHR34975:SF2">
    <property type="entry name" value="SPORE GERMINATION PROTEIN A2"/>
    <property type="match status" value="1"/>
</dbReference>
<feature type="compositionally biased region" description="Acidic residues" evidence="8">
    <location>
        <begin position="376"/>
        <end position="389"/>
    </location>
</feature>
<protein>
    <submittedName>
        <fullName evidence="10">GerAB/ArcD/ProY family transporter</fullName>
    </submittedName>
</protein>
<keyword evidence="4" id="KW-0309">Germination</keyword>
<dbReference type="Gene3D" id="1.20.1740.10">
    <property type="entry name" value="Amino acid/polyamine transporter I"/>
    <property type="match status" value="1"/>
</dbReference>
<feature type="transmembrane region" description="Helical" evidence="9">
    <location>
        <begin position="156"/>
        <end position="175"/>
    </location>
</feature>
<feature type="transmembrane region" description="Helical" evidence="9">
    <location>
        <begin position="342"/>
        <end position="365"/>
    </location>
</feature>
<comment type="subcellular location">
    <subcellularLocation>
        <location evidence="1">Membrane</location>
        <topology evidence="1">Multi-pass membrane protein</topology>
    </subcellularLocation>
</comment>
<organism evidence="10 11">
    <name type="scientific">Tumebacillus amylolyticus</name>
    <dbReference type="NCBI Taxonomy" id="2801339"/>
    <lineage>
        <taxon>Bacteria</taxon>
        <taxon>Bacillati</taxon>
        <taxon>Bacillota</taxon>
        <taxon>Bacilli</taxon>
        <taxon>Bacillales</taxon>
        <taxon>Alicyclobacillaceae</taxon>
        <taxon>Tumebacillus</taxon>
    </lineage>
</organism>
<evidence type="ECO:0000256" key="6">
    <source>
        <dbReference type="ARBA" id="ARBA00022989"/>
    </source>
</evidence>
<evidence type="ECO:0000256" key="8">
    <source>
        <dbReference type="SAM" id="MobiDB-lite"/>
    </source>
</evidence>
<keyword evidence="11" id="KW-1185">Reference proteome</keyword>
<feature type="region of interest" description="Disordered" evidence="8">
    <location>
        <begin position="369"/>
        <end position="389"/>
    </location>
</feature>
<proteinExistence type="inferred from homology"/>
<keyword evidence="7 9" id="KW-0472">Membrane</keyword>
<dbReference type="NCBIfam" id="TIGR00912">
    <property type="entry name" value="2A0309"/>
    <property type="match status" value="1"/>
</dbReference>
<reference evidence="10 11" key="1">
    <citation type="submission" date="2021-01" db="EMBL/GenBank/DDBJ databases">
        <title>Tumebacillus sp. strain ITR2 16S ribosomal RNA gene Genome sequencing and assembly.</title>
        <authorList>
            <person name="Kang M."/>
        </authorList>
    </citation>
    <scope>NUCLEOTIDE SEQUENCE [LARGE SCALE GENOMIC DNA]</scope>
    <source>
        <strain evidence="10 11">ITR2</strain>
    </source>
</reference>
<evidence type="ECO:0000256" key="4">
    <source>
        <dbReference type="ARBA" id="ARBA00022544"/>
    </source>
</evidence>
<feature type="transmembrane region" description="Helical" evidence="9">
    <location>
        <begin position="197"/>
        <end position="218"/>
    </location>
</feature>
<feature type="transmembrane region" description="Helical" evidence="9">
    <location>
        <begin position="52"/>
        <end position="73"/>
    </location>
</feature>
<evidence type="ECO:0000256" key="9">
    <source>
        <dbReference type="SAM" id="Phobius"/>
    </source>
</evidence>